<proteinExistence type="predicted"/>
<reference evidence="2" key="1">
    <citation type="journal article" date="2011" name="Proc. Natl. Acad. Sci. U.S.A.">
        <title>Genomic insights into the physiology and ecology of the marine filamentous cyanobacterium Lyngbya majuscula.</title>
        <authorList>
            <person name="Jones A.C."/>
            <person name="Monroe E.A."/>
            <person name="Podell S."/>
            <person name="Hess W.R."/>
            <person name="Klages S."/>
            <person name="Esquenazi E."/>
            <person name="Niessen S."/>
            <person name="Hoover H."/>
            <person name="Rothmann M."/>
            <person name="Lasken R.S."/>
            <person name="Yates J.R.III."/>
            <person name="Reinhardt R."/>
            <person name="Kube M."/>
            <person name="Burkart M.D."/>
            <person name="Allen E.E."/>
            <person name="Dorrestein P.C."/>
            <person name="Gerwick W.H."/>
            <person name="Gerwick L."/>
        </authorList>
    </citation>
    <scope>NUCLEOTIDE SEQUENCE [LARGE SCALE GENOMIC DNA]</scope>
    <source>
        <strain evidence="2">3L</strain>
    </source>
</reference>
<dbReference type="HOGENOM" id="CLU_201883_2_0_3"/>
<name>F4Y0H4_9CYAN</name>
<organism evidence="1 2">
    <name type="scientific">Moorena producens 3L</name>
    <dbReference type="NCBI Taxonomy" id="489825"/>
    <lineage>
        <taxon>Bacteria</taxon>
        <taxon>Bacillati</taxon>
        <taxon>Cyanobacteriota</taxon>
        <taxon>Cyanophyceae</taxon>
        <taxon>Coleofasciculales</taxon>
        <taxon>Coleofasciculaceae</taxon>
        <taxon>Moorena</taxon>
    </lineage>
</organism>
<sequence length="54" mass="6320">MNVLYKKLLARTTLWLLLEIWLNFLGLDNLADYSEFIFDNNFSSPSGLLKIEII</sequence>
<dbReference type="RefSeq" id="WP_008189199.1">
    <property type="nucleotide sequence ID" value="NZ_MKZR01000001.1"/>
</dbReference>
<evidence type="ECO:0000313" key="1">
    <source>
        <dbReference type="EMBL" id="EGJ29598.1"/>
    </source>
</evidence>
<dbReference type="AlphaFoldDB" id="F4Y0H4"/>
<protein>
    <submittedName>
        <fullName evidence="1">Uncharacterized protein</fullName>
    </submittedName>
</protein>
<evidence type="ECO:0000313" key="2">
    <source>
        <dbReference type="Proteomes" id="UP000003959"/>
    </source>
</evidence>
<gene>
    <name evidence="1" type="ORF">LYNGBM3L_61690</name>
</gene>
<accession>F4Y0H4</accession>
<keyword evidence="2" id="KW-1185">Reference proteome</keyword>
<dbReference type="EMBL" id="GL890968">
    <property type="protein sequence ID" value="EGJ29598.1"/>
    <property type="molecule type" value="Genomic_DNA"/>
</dbReference>
<dbReference type="Proteomes" id="UP000003959">
    <property type="component" value="Unassembled WGS sequence"/>
</dbReference>